<dbReference type="SUPFAM" id="SSF47413">
    <property type="entry name" value="lambda repressor-like DNA-binding domains"/>
    <property type="match status" value="1"/>
</dbReference>
<dbReference type="AlphaFoldDB" id="A0A7W7YQN3"/>
<sequence length="87" mass="9666">MEAPRNIVGPQVMRIRSTKGMSQNDLAVACQLAGWDVSRGVIARIEGGVRWIADFELIELAKALKVPIPELYPLGTEQYFNKKSEGH</sequence>
<feature type="domain" description="HTH cro/C1-type" evidence="1">
    <location>
        <begin position="19"/>
        <end position="71"/>
    </location>
</feature>
<dbReference type="InterPro" id="IPR001387">
    <property type="entry name" value="Cro/C1-type_HTH"/>
</dbReference>
<dbReference type="EMBL" id="JACHIF010000015">
    <property type="protein sequence ID" value="MBB5040555.1"/>
    <property type="molecule type" value="Genomic_DNA"/>
</dbReference>
<accession>A0A7W7YQN3</accession>
<dbReference type="GO" id="GO:0003677">
    <property type="term" value="F:DNA binding"/>
    <property type="evidence" value="ECO:0007669"/>
    <property type="project" value="InterPro"/>
</dbReference>
<reference evidence="2 3" key="1">
    <citation type="submission" date="2020-08" db="EMBL/GenBank/DDBJ databases">
        <title>Genomic Encyclopedia of Type Strains, Phase IV (KMG-IV): sequencing the most valuable type-strain genomes for metagenomic binning, comparative biology and taxonomic classification.</title>
        <authorList>
            <person name="Goeker M."/>
        </authorList>
    </citation>
    <scope>NUCLEOTIDE SEQUENCE [LARGE SCALE GENOMIC DNA]</scope>
    <source>
        <strain evidence="2 3">DSM 12251</strain>
    </source>
</reference>
<organism evidence="2 3">
    <name type="scientific">Prosthecobacter dejongeii</name>
    <dbReference type="NCBI Taxonomy" id="48465"/>
    <lineage>
        <taxon>Bacteria</taxon>
        <taxon>Pseudomonadati</taxon>
        <taxon>Verrucomicrobiota</taxon>
        <taxon>Verrucomicrobiia</taxon>
        <taxon>Verrucomicrobiales</taxon>
        <taxon>Verrucomicrobiaceae</taxon>
        <taxon>Prosthecobacter</taxon>
    </lineage>
</organism>
<protein>
    <submittedName>
        <fullName evidence="2">Transcriptional regulator with XRE-family HTH domain</fullName>
    </submittedName>
</protein>
<evidence type="ECO:0000313" key="2">
    <source>
        <dbReference type="EMBL" id="MBB5040555.1"/>
    </source>
</evidence>
<dbReference type="Pfam" id="PF01381">
    <property type="entry name" value="HTH_3"/>
    <property type="match status" value="1"/>
</dbReference>
<dbReference type="RefSeq" id="WP_184213256.1">
    <property type="nucleotide sequence ID" value="NZ_JACHIF010000015.1"/>
</dbReference>
<gene>
    <name evidence="2" type="ORF">HNQ64_004843</name>
</gene>
<evidence type="ECO:0000259" key="1">
    <source>
        <dbReference type="PROSITE" id="PS50943"/>
    </source>
</evidence>
<keyword evidence="3" id="KW-1185">Reference proteome</keyword>
<dbReference type="CDD" id="cd00093">
    <property type="entry name" value="HTH_XRE"/>
    <property type="match status" value="1"/>
</dbReference>
<dbReference type="PROSITE" id="PS50943">
    <property type="entry name" value="HTH_CROC1"/>
    <property type="match status" value="1"/>
</dbReference>
<comment type="caution">
    <text evidence="2">The sequence shown here is derived from an EMBL/GenBank/DDBJ whole genome shotgun (WGS) entry which is preliminary data.</text>
</comment>
<evidence type="ECO:0000313" key="3">
    <source>
        <dbReference type="Proteomes" id="UP000534294"/>
    </source>
</evidence>
<name>A0A7W7YQN3_9BACT</name>
<proteinExistence type="predicted"/>
<dbReference type="Proteomes" id="UP000534294">
    <property type="component" value="Unassembled WGS sequence"/>
</dbReference>
<dbReference type="Gene3D" id="1.10.260.40">
    <property type="entry name" value="lambda repressor-like DNA-binding domains"/>
    <property type="match status" value="1"/>
</dbReference>
<dbReference type="InterPro" id="IPR010982">
    <property type="entry name" value="Lambda_DNA-bd_dom_sf"/>
</dbReference>
<dbReference type="SMART" id="SM00530">
    <property type="entry name" value="HTH_XRE"/>
    <property type="match status" value="1"/>
</dbReference>